<dbReference type="EMBL" id="FOEE01000002">
    <property type="protein sequence ID" value="SEO61070.1"/>
    <property type="molecule type" value="Genomic_DNA"/>
</dbReference>
<gene>
    <name evidence="2" type="ORF">SAMN05660991_00982</name>
</gene>
<feature type="domain" description="ODP" evidence="1">
    <location>
        <begin position="24"/>
        <end position="162"/>
    </location>
</feature>
<dbReference type="OrthoDB" id="9800607at2"/>
<reference evidence="3" key="1">
    <citation type="submission" date="2016-10" db="EMBL/GenBank/DDBJ databases">
        <authorList>
            <person name="Varghese N."/>
            <person name="Submissions S."/>
        </authorList>
    </citation>
    <scope>NUCLEOTIDE SEQUENCE [LARGE SCALE GENOMIC DNA]</scope>
    <source>
        <strain evidence="3">DSM 45413</strain>
    </source>
</reference>
<evidence type="ECO:0000259" key="1">
    <source>
        <dbReference type="Pfam" id="PF19583"/>
    </source>
</evidence>
<dbReference type="SUPFAM" id="SSF56281">
    <property type="entry name" value="Metallo-hydrolase/oxidoreductase"/>
    <property type="match status" value="1"/>
</dbReference>
<sequence length="249" mass="26537">METTVTEIAPDLYRLSTYVPDADFQFNQYLVVADEPLLFHTGLRALFPLVSEAMARVMPVADLRWITFGHVEADECGAMNDWLEAAPRAQVAHGAMGCIVSVADLADRPPRPLADGEVIDVGGRRVRHLDTPHVPHGWDAGVVFEETTGTLLCGDLFTALGASPDLTEADVVGPAAQAEDVFRATCLTPATAPTIRGLADLHPARLALMHGPVFAGDCEQALRDLAGTYEQRLADEGTRARGAVSPAGG</sequence>
<dbReference type="Proteomes" id="UP000198960">
    <property type="component" value="Unassembled WGS sequence"/>
</dbReference>
<evidence type="ECO:0000313" key="3">
    <source>
        <dbReference type="Proteomes" id="UP000198960"/>
    </source>
</evidence>
<dbReference type="Gene3D" id="3.60.15.10">
    <property type="entry name" value="Ribonuclease Z/Hydroxyacylglutathione hydrolase-like"/>
    <property type="match status" value="1"/>
</dbReference>
<evidence type="ECO:0000313" key="2">
    <source>
        <dbReference type="EMBL" id="SEO61070.1"/>
    </source>
</evidence>
<keyword evidence="3" id="KW-1185">Reference proteome</keyword>
<proteinExistence type="predicted"/>
<protein>
    <recommendedName>
        <fullName evidence="1">ODP domain-containing protein</fullName>
    </recommendedName>
</protein>
<accession>A0A1H8R3W4</accession>
<organism evidence="2 3">
    <name type="scientific">Trujillonella endophytica</name>
    <dbReference type="NCBI Taxonomy" id="673521"/>
    <lineage>
        <taxon>Bacteria</taxon>
        <taxon>Bacillati</taxon>
        <taxon>Actinomycetota</taxon>
        <taxon>Actinomycetes</taxon>
        <taxon>Geodermatophilales</taxon>
        <taxon>Geodermatophilaceae</taxon>
        <taxon>Trujillonella</taxon>
    </lineage>
</organism>
<dbReference type="InterPro" id="IPR045761">
    <property type="entry name" value="ODP_dom"/>
</dbReference>
<dbReference type="InterPro" id="IPR036866">
    <property type="entry name" value="RibonucZ/Hydroxyglut_hydro"/>
</dbReference>
<dbReference type="STRING" id="673521.SAMN05660991_00982"/>
<dbReference type="RefSeq" id="WP_091940891.1">
    <property type="nucleotide sequence ID" value="NZ_FOEE01000002.1"/>
</dbReference>
<dbReference type="Pfam" id="PF19583">
    <property type="entry name" value="ODP"/>
    <property type="match status" value="1"/>
</dbReference>
<dbReference type="AlphaFoldDB" id="A0A1H8R3W4"/>
<name>A0A1H8R3W4_9ACTN</name>